<dbReference type="InterPro" id="IPR053851">
    <property type="entry name" value="DUF6929"/>
</dbReference>
<dbReference type="AlphaFoldDB" id="A0A6J4PHI3"/>
<gene>
    <name evidence="1" type="ORF">AVDCRST_MAG51-1525</name>
</gene>
<dbReference type="Pfam" id="PF22000">
    <property type="entry name" value="DUF6929"/>
    <property type="match status" value="1"/>
</dbReference>
<proteinExistence type="predicted"/>
<name>A0A6J4PHI3_9BURK</name>
<protein>
    <recommendedName>
        <fullName evidence="2">DUF3616 domain-containing protein</fullName>
    </recommendedName>
</protein>
<organism evidence="1">
    <name type="scientific">uncultured Ramlibacter sp</name>
    <dbReference type="NCBI Taxonomy" id="260755"/>
    <lineage>
        <taxon>Bacteria</taxon>
        <taxon>Pseudomonadati</taxon>
        <taxon>Pseudomonadota</taxon>
        <taxon>Betaproteobacteria</taxon>
        <taxon>Burkholderiales</taxon>
        <taxon>Comamonadaceae</taxon>
        <taxon>Ramlibacter</taxon>
        <taxon>environmental samples</taxon>
    </lineage>
</organism>
<accession>A0A6J4PHI3</accession>
<sequence length="306" mass="32447">MRTQVLRELLVDPASHPHGRPHLSAASGMAIAGRRLWLAADDEHHLGLLDLDTDAPVQLLRVVEGDLPAERLDRKRRKRDFEAVTILPPHEGHPHGALLVMGSGSRPNRQHVLRLPLDASGAAVGEVQARETGALLEPLREQFRDLNIEGAFVQGPALCLLHRGNRTDPRSACIRLPLLHFLAWMDGENAALPRDQAIDIVALGDVQGIPLAFTDGAALADGGWLFSAVAEDTADSYADGACVGSAIGRVGADGGLVALEFLDGCPKVEGIAVDGGRVLLVTDADEPEQPSRLLACAMPGGAAPRN</sequence>
<dbReference type="EMBL" id="CADCUX010000326">
    <property type="protein sequence ID" value="CAA9412961.1"/>
    <property type="molecule type" value="Genomic_DNA"/>
</dbReference>
<evidence type="ECO:0000313" key="1">
    <source>
        <dbReference type="EMBL" id="CAA9412961.1"/>
    </source>
</evidence>
<reference evidence="1" key="1">
    <citation type="submission" date="2020-02" db="EMBL/GenBank/DDBJ databases">
        <authorList>
            <person name="Meier V. D."/>
        </authorList>
    </citation>
    <scope>NUCLEOTIDE SEQUENCE</scope>
    <source>
        <strain evidence="1">AVDCRST_MAG51</strain>
    </source>
</reference>
<evidence type="ECO:0008006" key="2">
    <source>
        <dbReference type="Google" id="ProtNLM"/>
    </source>
</evidence>
<dbReference type="SUPFAM" id="SSF101898">
    <property type="entry name" value="NHL repeat"/>
    <property type="match status" value="1"/>
</dbReference>